<evidence type="ECO:0000313" key="5">
    <source>
        <dbReference type="Proteomes" id="UP000199031"/>
    </source>
</evidence>
<dbReference type="PANTHER" id="PTHR30441:SF8">
    <property type="entry name" value="DUF748 DOMAIN-CONTAINING PROTEIN"/>
    <property type="match status" value="1"/>
</dbReference>
<keyword evidence="5" id="KW-1185">Reference proteome</keyword>
<keyword evidence="2" id="KW-0472">Membrane</keyword>
<name>A0A1I5UVN7_9BACT</name>
<dbReference type="Proteomes" id="UP000199031">
    <property type="component" value="Unassembled WGS sequence"/>
</dbReference>
<dbReference type="EMBL" id="FOXQ01000004">
    <property type="protein sequence ID" value="SFP98776.1"/>
    <property type="molecule type" value="Genomic_DNA"/>
</dbReference>
<accession>A0A1I5UVN7</accession>
<dbReference type="STRING" id="1465490.SAMN05444277_10441"/>
<dbReference type="AlphaFoldDB" id="A0A1I5UVN7"/>
<reference evidence="4 5" key="1">
    <citation type="submission" date="2016-10" db="EMBL/GenBank/DDBJ databases">
        <authorList>
            <person name="de Groot N.N."/>
        </authorList>
    </citation>
    <scope>NUCLEOTIDE SEQUENCE [LARGE SCALE GENOMIC DNA]</scope>
    <source>
        <strain evidence="4 5">DSM 28286</strain>
    </source>
</reference>
<dbReference type="GO" id="GO:0005886">
    <property type="term" value="C:plasma membrane"/>
    <property type="evidence" value="ECO:0007669"/>
    <property type="project" value="TreeGrafter"/>
</dbReference>
<gene>
    <name evidence="4" type="ORF">SAMN05444277_10441</name>
</gene>
<evidence type="ECO:0000313" key="4">
    <source>
        <dbReference type="EMBL" id="SFP98776.1"/>
    </source>
</evidence>
<dbReference type="GO" id="GO:0090313">
    <property type="term" value="P:regulation of protein targeting to membrane"/>
    <property type="evidence" value="ECO:0007669"/>
    <property type="project" value="TreeGrafter"/>
</dbReference>
<dbReference type="PANTHER" id="PTHR30441">
    <property type="entry name" value="DUF748 DOMAIN-CONTAINING PROTEIN"/>
    <property type="match status" value="1"/>
</dbReference>
<keyword evidence="2" id="KW-1133">Transmembrane helix</keyword>
<dbReference type="InterPro" id="IPR007844">
    <property type="entry name" value="AsmA"/>
</dbReference>
<dbReference type="Pfam" id="PF05170">
    <property type="entry name" value="AsmA"/>
    <property type="match status" value="1"/>
</dbReference>
<dbReference type="RefSeq" id="WP_090657183.1">
    <property type="nucleotide sequence ID" value="NZ_FOXQ01000004.1"/>
</dbReference>
<evidence type="ECO:0000259" key="3">
    <source>
        <dbReference type="Pfam" id="PF05170"/>
    </source>
</evidence>
<feature type="domain" description="AsmA" evidence="3">
    <location>
        <begin position="24"/>
        <end position="736"/>
    </location>
</feature>
<dbReference type="InterPro" id="IPR052894">
    <property type="entry name" value="AsmA-related"/>
</dbReference>
<proteinExistence type="predicted"/>
<feature type="region of interest" description="Disordered" evidence="1">
    <location>
        <begin position="782"/>
        <end position="801"/>
    </location>
</feature>
<keyword evidence="2" id="KW-0812">Transmembrane</keyword>
<feature type="transmembrane region" description="Helical" evidence="2">
    <location>
        <begin position="20"/>
        <end position="42"/>
    </location>
</feature>
<evidence type="ECO:0000256" key="2">
    <source>
        <dbReference type="SAM" id="Phobius"/>
    </source>
</evidence>
<protein>
    <submittedName>
        <fullName evidence="4">AsmA-like C-terminal region</fullName>
    </submittedName>
</protein>
<dbReference type="OrthoDB" id="1489065at2"/>
<evidence type="ECO:0000256" key="1">
    <source>
        <dbReference type="SAM" id="MobiDB-lite"/>
    </source>
</evidence>
<sequence length="831" mass="92780">MEEEKKKSRFHVPGKWRRRFVRIVAVIIGLYILLLVSLSIYVSSSKERLLGFLNAKMKETILGELKINNADITIWRTFPDIGITLENVTISDSFYHRPFIKAEEITARAGFIGLLGNRLKIGSVTVKNAVLHSFTDANGYSNNYVLMPHKKDTANAGKSKKPIVLKNFNLENVTVVLEDVIRKKRYAGRIDDADVDMRFTGSKYHITFDEDLMLRGLGFNLPQGYWLENQRIQAKWKLIYDTSGVLTINESKVKIQGQPFLIKGEFDFKRKSQFHIDASTKGIEYASALTILKPKTRNRLDKINLTEPVDVNVSLTGPLAKKGDPAVKVDFVTTENNITTPVVNLTNCSFKGNYSNQVDSRIAPNDSNSKIIVTGFTSNWGQIKMSTPTIAITNLSKPTIQFEFNTACTMAQLDETLLSETFDFTEGSAKLYLAYNGPLIPDPSLLNLLNAKIEIENGTMVYVPRNITFSSCNGAIAIAGNTLAMNNFRCNVNASRFTVNINGSDLNRYSKKEAGKASINCSVYSPSVDLNDFKTLFANKGAAKIKKKGGVGSVITSVDDALENGDMHVILKADKVALHNFKATNVNASMLFEDNDWGIQKASLQHADGSFDLSAKVHQVNNNYHQAVVNADLSQINVKKLFYAFDNFGQTSITSGNLQGIMNAKANLAVGVNNAGKLLTNSLNGKLYFSLKNAALTNFKPLLNIQQYVFKNRDLNNVQFAELKDTFDIKNGDVYIRRMPVQSSAITMYIEGVYSTANRTDILIQVPLSSLTNKPGDKDFKKIDRDKLNDPGRSINLRAKDGDDGQIKISLDLFNKYKREKRRKQREKDKE</sequence>
<organism evidence="4 5">
    <name type="scientific">Parafilimonas terrae</name>
    <dbReference type="NCBI Taxonomy" id="1465490"/>
    <lineage>
        <taxon>Bacteria</taxon>
        <taxon>Pseudomonadati</taxon>
        <taxon>Bacteroidota</taxon>
        <taxon>Chitinophagia</taxon>
        <taxon>Chitinophagales</taxon>
        <taxon>Chitinophagaceae</taxon>
        <taxon>Parafilimonas</taxon>
    </lineage>
</organism>